<evidence type="ECO:0000256" key="1">
    <source>
        <dbReference type="SAM" id="MobiDB-lite"/>
    </source>
</evidence>
<accession>A0A1E3TC11</accession>
<reference evidence="3 4" key="1">
    <citation type="submission" date="2018-05" db="EMBL/GenBank/DDBJ databases">
        <authorList>
            <consortium name="IHU Genomes"/>
        </authorList>
    </citation>
    <scope>NUCLEOTIDE SEQUENCE [LARGE SCALE GENOMIC DNA]</scope>
    <source>
        <strain evidence="3 4">P7336</strain>
    </source>
</reference>
<protein>
    <submittedName>
        <fullName evidence="3">Uncharacterized protein</fullName>
    </submittedName>
</protein>
<dbReference type="AlphaFoldDB" id="A0A1E3TC11"/>
<dbReference type="OrthoDB" id="4764892at2"/>
<proteinExistence type="predicted"/>
<evidence type="ECO:0000313" key="3">
    <source>
        <dbReference type="EMBL" id="SRX92365.1"/>
    </source>
</evidence>
<gene>
    <name evidence="3" type="ORF">MSP7336_00590</name>
</gene>
<feature type="region of interest" description="Disordered" evidence="1">
    <location>
        <begin position="96"/>
        <end position="152"/>
    </location>
</feature>
<keyword evidence="2" id="KW-0812">Transmembrane</keyword>
<dbReference type="RefSeq" id="WP_069397412.1">
    <property type="nucleotide sequence ID" value="NZ_MIHE01000025.1"/>
</dbReference>
<feature type="compositionally biased region" description="Low complexity" evidence="1">
    <location>
        <begin position="100"/>
        <end position="136"/>
    </location>
</feature>
<keyword evidence="2" id="KW-1133">Transmembrane helix</keyword>
<name>A0A1E3TC11_MYCSH</name>
<organism evidence="3 4">
    <name type="scientific">Mycobacterium shimoidei</name>
    <dbReference type="NCBI Taxonomy" id="29313"/>
    <lineage>
        <taxon>Bacteria</taxon>
        <taxon>Bacillati</taxon>
        <taxon>Actinomycetota</taxon>
        <taxon>Actinomycetes</taxon>
        <taxon>Mycobacteriales</taxon>
        <taxon>Mycobacteriaceae</taxon>
        <taxon>Mycobacterium</taxon>
    </lineage>
</organism>
<dbReference type="Proteomes" id="UP000252015">
    <property type="component" value="Unassembled WGS sequence"/>
</dbReference>
<feature type="compositionally biased region" description="Basic residues" evidence="1">
    <location>
        <begin position="137"/>
        <end position="152"/>
    </location>
</feature>
<dbReference type="EMBL" id="UEGW01000001">
    <property type="protein sequence ID" value="SRX92365.1"/>
    <property type="molecule type" value="Genomic_DNA"/>
</dbReference>
<evidence type="ECO:0000256" key="2">
    <source>
        <dbReference type="SAM" id="Phobius"/>
    </source>
</evidence>
<keyword evidence="2" id="KW-0472">Membrane</keyword>
<dbReference type="STRING" id="29313.BHQ16_17875"/>
<evidence type="ECO:0000313" key="4">
    <source>
        <dbReference type="Proteomes" id="UP000252015"/>
    </source>
</evidence>
<sequence>MVRDAARRLSQKVNRAAAATTSAAAAAGGAAVNGVVGGVTGAVSGIQRGVGSKGAAVPAAVLTLGVVGATGLVEWPVVLAIGAGALMLRQLSRHDKDGAPAKAAPAKSGSSTPPAKSGGSTQSAARKPQRTTAAKKAPAKKASRSRSATARR</sequence>
<feature type="transmembrane region" description="Helical" evidence="2">
    <location>
        <begin position="55"/>
        <end position="88"/>
    </location>
</feature>
<keyword evidence="4" id="KW-1185">Reference proteome</keyword>